<sequence length="245" mass="28296">MYRRLMCVDFNGHVATSCWVPYLFRTAVNTDYPTLDNLDLASKYKGPFQYMVWRRMFKFIHPVPEPLTFDTSSAHPSLVFSNDLKSVTDSDKPLLVPALEDSTRFLKCVNVLASQAFYTGRHYWEVWVDKKTKWDIGVASHIVDRKARVKLAPKNGYWAIRMIGIHKYVAATAPWTLLRMDQPLRKIGVFLDCGEEEVSFFNAEDMVHLFTFNRAKADGFYPFFSTGFNDGARNAEPMRICHITL</sequence>
<dbReference type="InterPro" id="IPR006574">
    <property type="entry name" value="PRY"/>
</dbReference>
<dbReference type="InterPro" id="IPR003877">
    <property type="entry name" value="SPRY_dom"/>
</dbReference>
<proteinExistence type="predicted"/>
<dbReference type="SUPFAM" id="SSF49899">
    <property type="entry name" value="Concanavalin A-like lectins/glucanases"/>
    <property type="match status" value="1"/>
</dbReference>
<dbReference type="PANTHER" id="PTHR24103">
    <property type="entry name" value="E3 UBIQUITIN-PROTEIN LIGASE TRIM"/>
    <property type="match status" value="1"/>
</dbReference>
<name>A0A8T2J8K2_9PIPI</name>
<dbReference type="Pfam" id="PF00622">
    <property type="entry name" value="SPRY"/>
    <property type="match status" value="1"/>
</dbReference>
<dbReference type="InterPro" id="IPR001870">
    <property type="entry name" value="B30.2/SPRY"/>
</dbReference>
<dbReference type="PROSITE" id="PS50188">
    <property type="entry name" value="B302_SPRY"/>
    <property type="match status" value="1"/>
</dbReference>
<reference evidence="4" key="1">
    <citation type="thesis" date="2020" institute="ProQuest LLC" country="789 East Eisenhower Parkway, Ann Arbor, MI, USA">
        <title>Comparative Genomics and Chromosome Evolution.</title>
        <authorList>
            <person name="Mudd A.B."/>
        </authorList>
    </citation>
    <scope>NUCLEOTIDE SEQUENCE</scope>
    <source>
        <strain evidence="4">Female2</strain>
        <tissue evidence="4">Blood</tissue>
    </source>
</reference>
<evidence type="ECO:0000256" key="1">
    <source>
        <dbReference type="ARBA" id="ARBA00023054"/>
    </source>
</evidence>
<dbReference type="EMBL" id="JAACNH010000006">
    <property type="protein sequence ID" value="KAG8438961.1"/>
    <property type="molecule type" value="Genomic_DNA"/>
</dbReference>
<dbReference type="OrthoDB" id="6270329at2759"/>
<organism evidence="4 5">
    <name type="scientific">Hymenochirus boettgeri</name>
    <name type="common">Congo dwarf clawed frog</name>
    <dbReference type="NCBI Taxonomy" id="247094"/>
    <lineage>
        <taxon>Eukaryota</taxon>
        <taxon>Metazoa</taxon>
        <taxon>Chordata</taxon>
        <taxon>Craniata</taxon>
        <taxon>Vertebrata</taxon>
        <taxon>Euteleostomi</taxon>
        <taxon>Amphibia</taxon>
        <taxon>Batrachia</taxon>
        <taxon>Anura</taxon>
        <taxon>Pipoidea</taxon>
        <taxon>Pipidae</taxon>
        <taxon>Pipinae</taxon>
        <taxon>Hymenochirus</taxon>
    </lineage>
</organism>
<protein>
    <recommendedName>
        <fullName evidence="3">B30.2/SPRY domain-containing protein</fullName>
    </recommendedName>
</protein>
<dbReference type="Gene3D" id="2.60.120.920">
    <property type="match status" value="1"/>
</dbReference>
<accession>A0A8T2J8K2</accession>
<dbReference type="SMART" id="SM00589">
    <property type="entry name" value="PRY"/>
    <property type="match status" value="1"/>
</dbReference>
<evidence type="ECO:0000313" key="4">
    <source>
        <dbReference type="EMBL" id="KAG8438961.1"/>
    </source>
</evidence>
<dbReference type="InterPro" id="IPR050143">
    <property type="entry name" value="TRIM/RBCC"/>
</dbReference>
<evidence type="ECO:0000259" key="3">
    <source>
        <dbReference type="PROSITE" id="PS50188"/>
    </source>
</evidence>
<dbReference type="FunFam" id="2.60.120.920:FF:000004">
    <property type="entry name" value="Butyrophilin subfamily 1 member A1"/>
    <property type="match status" value="1"/>
</dbReference>
<dbReference type="InterPro" id="IPR003879">
    <property type="entry name" value="Butyrophylin_SPRY"/>
</dbReference>
<dbReference type="PRINTS" id="PR01407">
    <property type="entry name" value="BUTYPHLNCDUF"/>
</dbReference>
<feature type="domain" description="B30.2/SPRY" evidence="3">
    <location>
        <begin position="47"/>
        <end position="245"/>
    </location>
</feature>
<evidence type="ECO:0000313" key="5">
    <source>
        <dbReference type="Proteomes" id="UP000812440"/>
    </source>
</evidence>
<comment type="caution">
    <text evidence="4">The sequence shown here is derived from an EMBL/GenBank/DDBJ whole genome shotgun (WGS) entry which is preliminary data.</text>
</comment>
<evidence type="ECO:0000256" key="2">
    <source>
        <dbReference type="ARBA" id="ARBA00053889"/>
    </source>
</evidence>
<gene>
    <name evidence="4" type="ORF">GDO86_005227</name>
</gene>
<dbReference type="Proteomes" id="UP000812440">
    <property type="component" value="Chromosome 3"/>
</dbReference>
<dbReference type="SMART" id="SM00449">
    <property type="entry name" value="SPRY"/>
    <property type="match status" value="1"/>
</dbReference>
<keyword evidence="5" id="KW-1185">Reference proteome</keyword>
<dbReference type="InterPro" id="IPR043136">
    <property type="entry name" value="B30.2/SPRY_sf"/>
</dbReference>
<dbReference type="InterPro" id="IPR013320">
    <property type="entry name" value="ConA-like_dom_sf"/>
</dbReference>
<dbReference type="AlphaFoldDB" id="A0A8T2J8K2"/>
<comment type="function">
    <text evidence="2">Transcription factor that determines dorsal-ventral body axis.</text>
</comment>
<keyword evidence="1" id="KW-0175">Coiled coil</keyword>
<dbReference type="Pfam" id="PF13765">
    <property type="entry name" value="PRY"/>
    <property type="match status" value="1"/>
</dbReference>